<comment type="subcellular location">
    <subcellularLocation>
        <location evidence="1">Membrane</location>
        <topology evidence="1">Multi-pass membrane protein</topology>
    </subcellularLocation>
</comment>
<dbReference type="InterPro" id="IPR003392">
    <property type="entry name" value="PTHD_SSD"/>
</dbReference>
<keyword evidence="4 7" id="KW-0472">Membrane</keyword>
<keyword evidence="3 7" id="KW-1133">Transmembrane helix</keyword>
<evidence type="ECO:0000313" key="9">
    <source>
        <dbReference type="EMBL" id="KAJ7333918.1"/>
    </source>
</evidence>
<comment type="caution">
    <text evidence="9">The sequence shown here is derived from an EMBL/GenBank/DDBJ whole genome shotgun (WGS) entry which is preliminary data.</text>
</comment>
<dbReference type="AlphaFoldDB" id="A0A9W9YD31"/>
<evidence type="ECO:0000256" key="7">
    <source>
        <dbReference type="SAM" id="Phobius"/>
    </source>
</evidence>
<dbReference type="OrthoDB" id="193905at2759"/>
<proteinExistence type="inferred from homology"/>
<feature type="domain" description="SSD" evidence="8">
    <location>
        <begin position="1"/>
        <end position="113"/>
    </location>
</feature>
<dbReference type="InterPro" id="IPR052081">
    <property type="entry name" value="Dispatched_Hh_regulator"/>
</dbReference>
<evidence type="ECO:0000256" key="4">
    <source>
        <dbReference type="ARBA" id="ARBA00023136"/>
    </source>
</evidence>
<comment type="similarity">
    <text evidence="6">Belongs to the dispatched family.</text>
</comment>
<dbReference type="Proteomes" id="UP001163046">
    <property type="component" value="Unassembled WGS sequence"/>
</dbReference>
<feature type="transmembrane region" description="Helical" evidence="7">
    <location>
        <begin position="12"/>
        <end position="35"/>
    </location>
</feature>
<dbReference type="Gene3D" id="1.20.1640.10">
    <property type="entry name" value="Multidrug efflux transporter AcrB transmembrane domain"/>
    <property type="match status" value="1"/>
</dbReference>
<dbReference type="SUPFAM" id="SSF82866">
    <property type="entry name" value="Multidrug efflux transporter AcrB transmembrane domain"/>
    <property type="match status" value="1"/>
</dbReference>
<sequence>MNIVFKMSFFPFLNVTTLVFLVGIGADDTFVYYDIWRQTRAANPNANLMQLTLKTLRYAALSMFVTSLTTASAFFAGVSSSITPIKLFGIFAGTSILTNYLLMITYFPAVVALHEKWVLKYTGGQRLDAVSPTELAAEHVDAELVQEEPTAQDMSESRKADLPVNSRATEKETSFCILQIIDFPCSLLVSATNSVQRVSAKVFEDWLPKAVIKLHWLWIALLVCLTAGFLCVNFVKPGLQLPTTKDFQVFGSSHPLEVYYLKYKSYFRFEQNSGGLWVELIWGIKPTDNGNHFNPDDRGTLEFDDKFADLFTPAGQTFLRSLCQSVEKQPFFAAFYGGRCPIETFIDMCTSEQTPCCGVNASFPFPANVTEKCVKDASKLSSQVPTGVLFDVKGDVKGFRLLIITNEGFSTNFSAIDSFWKKVSFLD</sequence>
<feature type="transmembrane region" description="Helical" evidence="7">
    <location>
        <begin position="87"/>
        <end position="109"/>
    </location>
</feature>
<dbReference type="Pfam" id="PF02460">
    <property type="entry name" value="Patched"/>
    <property type="match status" value="1"/>
</dbReference>
<organism evidence="9 10">
    <name type="scientific">Desmophyllum pertusum</name>
    <dbReference type="NCBI Taxonomy" id="174260"/>
    <lineage>
        <taxon>Eukaryota</taxon>
        <taxon>Metazoa</taxon>
        <taxon>Cnidaria</taxon>
        <taxon>Anthozoa</taxon>
        <taxon>Hexacorallia</taxon>
        <taxon>Scleractinia</taxon>
        <taxon>Caryophylliina</taxon>
        <taxon>Caryophylliidae</taxon>
        <taxon>Desmophyllum</taxon>
    </lineage>
</organism>
<dbReference type="GO" id="GO:0007224">
    <property type="term" value="P:smoothened signaling pathway"/>
    <property type="evidence" value="ECO:0007669"/>
    <property type="project" value="TreeGrafter"/>
</dbReference>
<feature type="transmembrane region" description="Helical" evidence="7">
    <location>
        <begin position="216"/>
        <end position="235"/>
    </location>
</feature>
<name>A0A9W9YD31_9CNID</name>
<evidence type="ECO:0000256" key="5">
    <source>
        <dbReference type="ARBA" id="ARBA00023180"/>
    </source>
</evidence>
<dbReference type="PROSITE" id="PS50156">
    <property type="entry name" value="SSD"/>
    <property type="match status" value="1"/>
</dbReference>
<gene>
    <name evidence="9" type="primary">DISP1_9</name>
    <name evidence="9" type="ORF">OS493_016013</name>
</gene>
<dbReference type="EMBL" id="MU827785">
    <property type="protein sequence ID" value="KAJ7333918.1"/>
    <property type="molecule type" value="Genomic_DNA"/>
</dbReference>
<accession>A0A9W9YD31</accession>
<feature type="transmembrane region" description="Helical" evidence="7">
    <location>
        <begin position="55"/>
        <end position="75"/>
    </location>
</feature>
<keyword evidence="5" id="KW-0325">Glycoprotein</keyword>
<keyword evidence="10" id="KW-1185">Reference proteome</keyword>
<dbReference type="GO" id="GO:0016020">
    <property type="term" value="C:membrane"/>
    <property type="evidence" value="ECO:0007669"/>
    <property type="project" value="UniProtKB-SubCell"/>
</dbReference>
<evidence type="ECO:0000256" key="6">
    <source>
        <dbReference type="ARBA" id="ARBA00038046"/>
    </source>
</evidence>
<evidence type="ECO:0000256" key="1">
    <source>
        <dbReference type="ARBA" id="ARBA00004141"/>
    </source>
</evidence>
<evidence type="ECO:0000256" key="2">
    <source>
        <dbReference type="ARBA" id="ARBA00022692"/>
    </source>
</evidence>
<evidence type="ECO:0000313" key="10">
    <source>
        <dbReference type="Proteomes" id="UP001163046"/>
    </source>
</evidence>
<evidence type="ECO:0000256" key="3">
    <source>
        <dbReference type="ARBA" id="ARBA00022989"/>
    </source>
</evidence>
<dbReference type="PANTHER" id="PTHR45951:SF3">
    <property type="entry name" value="PROTEIN DISPATCHED"/>
    <property type="match status" value="1"/>
</dbReference>
<dbReference type="InterPro" id="IPR000731">
    <property type="entry name" value="SSD"/>
</dbReference>
<evidence type="ECO:0000259" key="8">
    <source>
        <dbReference type="PROSITE" id="PS50156"/>
    </source>
</evidence>
<protein>
    <submittedName>
        <fullName evidence="9">Protein dispatched 1</fullName>
    </submittedName>
</protein>
<dbReference type="GO" id="GO:0022857">
    <property type="term" value="F:transmembrane transporter activity"/>
    <property type="evidence" value="ECO:0007669"/>
    <property type="project" value="TreeGrafter"/>
</dbReference>
<keyword evidence="2 7" id="KW-0812">Transmembrane</keyword>
<dbReference type="PANTHER" id="PTHR45951">
    <property type="entry name" value="PROTEIN DISPATCHED-RELATED"/>
    <property type="match status" value="1"/>
</dbReference>
<reference evidence="9" key="1">
    <citation type="submission" date="2023-01" db="EMBL/GenBank/DDBJ databases">
        <title>Genome assembly of the deep-sea coral Lophelia pertusa.</title>
        <authorList>
            <person name="Herrera S."/>
            <person name="Cordes E."/>
        </authorList>
    </citation>
    <scope>NUCLEOTIDE SEQUENCE</scope>
    <source>
        <strain evidence="9">USNM1676648</strain>
        <tissue evidence="9">Polyp</tissue>
    </source>
</reference>